<comment type="caution">
    <text evidence="1">The sequence shown here is derived from an EMBL/GenBank/DDBJ whole genome shotgun (WGS) entry which is preliminary data.</text>
</comment>
<reference evidence="1" key="2">
    <citation type="submission" date="2020-09" db="EMBL/GenBank/DDBJ databases">
        <authorList>
            <person name="Sun Q."/>
            <person name="Zhou Y."/>
        </authorList>
    </citation>
    <scope>NUCLEOTIDE SEQUENCE</scope>
    <source>
        <strain evidence="1">CGMCC 1.15763</strain>
    </source>
</reference>
<keyword evidence="2" id="KW-1185">Reference proteome</keyword>
<dbReference type="AlphaFoldDB" id="A0A917HZV6"/>
<dbReference type="Proteomes" id="UP000633278">
    <property type="component" value="Unassembled WGS sequence"/>
</dbReference>
<gene>
    <name evidence="1" type="ORF">GCM10011416_18520</name>
</gene>
<accession>A0A917HZV6</accession>
<organism evidence="1 2">
    <name type="scientific">Polaribacter pacificus</name>
    <dbReference type="NCBI Taxonomy" id="1775173"/>
    <lineage>
        <taxon>Bacteria</taxon>
        <taxon>Pseudomonadati</taxon>
        <taxon>Bacteroidota</taxon>
        <taxon>Flavobacteriia</taxon>
        <taxon>Flavobacteriales</taxon>
        <taxon>Flavobacteriaceae</taxon>
    </lineage>
</organism>
<evidence type="ECO:0000313" key="2">
    <source>
        <dbReference type="Proteomes" id="UP000633278"/>
    </source>
</evidence>
<proteinExistence type="predicted"/>
<dbReference type="EMBL" id="BMJW01000002">
    <property type="protein sequence ID" value="GGH00338.1"/>
    <property type="molecule type" value="Genomic_DNA"/>
</dbReference>
<dbReference type="RefSeq" id="WP_188599042.1">
    <property type="nucleotide sequence ID" value="NZ_BMJW01000002.1"/>
</dbReference>
<protein>
    <submittedName>
        <fullName evidence="1">Uncharacterized protein</fullName>
    </submittedName>
</protein>
<name>A0A917HZV6_9FLAO</name>
<evidence type="ECO:0000313" key="1">
    <source>
        <dbReference type="EMBL" id="GGH00338.1"/>
    </source>
</evidence>
<sequence>MKYAIKIHKILTVDTLPDAWSEKDFKELLDRFDFPNAESTDLNELKELLFMAISDFEPDEAARIVLDYKLSSDLTPGQIDQLSHEMLLDKISEEYPEIHLHQALYNVNQLLFKAYNGKFPNTKATIVDFEIKPLANAPATITKEITVKCFAKNLVKNNVALRLFGHQLNAEEEFEEANDILWELCQTENGHRFITSEYWMEKDEFLAETFEATIQFYQEES</sequence>
<reference evidence="1" key="1">
    <citation type="journal article" date="2014" name="Int. J. Syst. Evol. Microbiol.">
        <title>Complete genome sequence of Corynebacterium casei LMG S-19264T (=DSM 44701T), isolated from a smear-ripened cheese.</title>
        <authorList>
            <consortium name="US DOE Joint Genome Institute (JGI-PGF)"/>
            <person name="Walter F."/>
            <person name="Albersmeier A."/>
            <person name="Kalinowski J."/>
            <person name="Ruckert C."/>
        </authorList>
    </citation>
    <scope>NUCLEOTIDE SEQUENCE</scope>
    <source>
        <strain evidence="1">CGMCC 1.15763</strain>
    </source>
</reference>